<evidence type="ECO:0000313" key="2">
    <source>
        <dbReference type="EMBL" id="TCW00540.1"/>
    </source>
</evidence>
<dbReference type="RefSeq" id="WP_066448385.1">
    <property type="nucleotide sequence ID" value="NZ_CAUWFI010000007.1"/>
</dbReference>
<dbReference type="SUPFAM" id="SSF52821">
    <property type="entry name" value="Rhodanese/Cell cycle control phosphatase"/>
    <property type="match status" value="1"/>
</dbReference>
<feature type="domain" description="Rhodanese" evidence="1">
    <location>
        <begin position="15"/>
        <end position="102"/>
    </location>
</feature>
<dbReference type="InterPro" id="IPR001763">
    <property type="entry name" value="Rhodanese-like_dom"/>
</dbReference>
<dbReference type="PANTHER" id="PTHR43031">
    <property type="entry name" value="FAD-DEPENDENT OXIDOREDUCTASE"/>
    <property type="match status" value="1"/>
</dbReference>
<dbReference type="Pfam" id="PF00581">
    <property type="entry name" value="Rhodanese"/>
    <property type="match status" value="1"/>
</dbReference>
<reference evidence="2 3" key="1">
    <citation type="submission" date="2019-03" db="EMBL/GenBank/DDBJ databases">
        <title>Genomic Encyclopedia of Type Strains, Phase IV (KMG-IV): sequencing the most valuable type-strain genomes for metagenomic binning, comparative biology and taxonomic classification.</title>
        <authorList>
            <person name="Goeker M."/>
        </authorList>
    </citation>
    <scope>NUCLEOTIDE SEQUENCE [LARGE SCALE GENOMIC DNA]</scope>
    <source>
        <strain evidence="2 3">DSM 29487</strain>
    </source>
</reference>
<sequence length="102" mass="12490">MNNAISIYNLEKIVYQNQFYFIDIRESYQYDQLHIYNFENIPYDILINKLDYLPKDKPLCLICYSGERTKRLSRELQQKGYRAYYVEGGFQAFLNMHNEKYF</sequence>
<proteinExistence type="predicted"/>
<dbReference type="PANTHER" id="PTHR43031:SF16">
    <property type="entry name" value="OXIDOREDUCTASE"/>
    <property type="match status" value="1"/>
</dbReference>
<name>A0A4R3Z5I8_9FIRM</name>
<dbReference type="GO" id="GO:0016740">
    <property type="term" value="F:transferase activity"/>
    <property type="evidence" value="ECO:0007669"/>
    <property type="project" value="UniProtKB-KW"/>
</dbReference>
<protein>
    <submittedName>
        <fullName evidence="2">Rhodanese-related sulfurtransferase</fullName>
    </submittedName>
</protein>
<accession>A0A4R3Z5I8</accession>
<evidence type="ECO:0000313" key="3">
    <source>
        <dbReference type="Proteomes" id="UP000295515"/>
    </source>
</evidence>
<dbReference type="EMBL" id="SMCQ01000007">
    <property type="protein sequence ID" value="TCW00540.1"/>
    <property type="molecule type" value="Genomic_DNA"/>
</dbReference>
<dbReference type="InterPro" id="IPR050229">
    <property type="entry name" value="GlpE_sulfurtransferase"/>
</dbReference>
<keyword evidence="3" id="KW-1185">Reference proteome</keyword>
<dbReference type="AlphaFoldDB" id="A0A4R3Z5I8"/>
<keyword evidence="2" id="KW-0808">Transferase</keyword>
<dbReference type="SMART" id="SM00450">
    <property type="entry name" value="RHOD"/>
    <property type="match status" value="1"/>
</dbReference>
<dbReference type="CDD" id="cd00158">
    <property type="entry name" value="RHOD"/>
    <property type="match status" value="1"/>
</dbReference>
<dbReference type="InterPro" id="IPR036873">
    <property type="entry name" value="Rhodanese-like_dom_sf"/>
</dbReference>
<comment type="caution">
    <text evidence="2">The sequence shown here is derived from an EMBL/GenBank/DDBJ whole genome shotgun (WGS) entry which is preliminary data.</text>
</comment>
<organism evidence="2 3">
    <name type="scientific">Longibaculum muris</name>
    <dbReference type="NCBI Taxonomy" id="1796628"/>
    <lineage>
        <taxon>Bacteria</taxon>
        <taxon>Bacillati</taxon>
        <taxon>Bacillota</taxon>
        <taxon>Erysipelotrichia</taxon>
        <taxon>Erysipelotrichales</taxon>
        <taxon>Coprobacillaceae</taxon>
        <taxon>Longibaculum</taxon>
    </lineage>
</organism>
<dbReference type="Proteomes" id="UP000295515">
    <property type="component" value="Unassembled WGS sequence"/>
</dbReference>
<dbReference type="GeneID" id="98915123"/>
<gene>
    <name evidence="2" type="ORF">EDD60_10729</name>
</gene>
<dbReference type="PROSITE" id="PS50206">
    <property type="entry name" value="RHODANESE_3"/>
    <property type="match status" value="1"/>
</dbReference>
<dbReference type="Gene3D" id="3.40.250.10">
    <property type="entry name" value="Rhodanese-like domain"/>
    <property type="match status" value="1"/>
</dbReference>
<evidence type="ECO:0000259" key="1">
    <source>
        <dbReference type="PROSITE" id="PS50206"/>
    </source>
</evidence>